<dbReference type="InterPro" id="IPR004320">
    <property type="entry name" value="BPS1_pln"/>
</dbReference>
<organism evidence="2 3">
    <name type="scientific">Cucumis sativus</name>
    <name type="common">Cucumber</name>
    <dbReference type="NCBI Taxonomy" id="3659"/>
    <lineage>
        <taxon>Eukaryota</taxon>
        <taxon>Viridiplantae</taxon>
        <taxon>Streptophyta</taxon>
        <taxon>Embryophyta</taxon>
        <taxon>Tracheophyta</taxon>
        <taxon>Spermatophyta</taxon>
        <taxon>Magnoliopsida</taxon>
        <taxon>eudicotyledons</taxon>
        <taxon>Gunneridae</taxon>
        <taxon>Pentapetalae</taxon>
        <taxon>rosids</taxon>
        <taxon>fabids</taxon>
        <taxon>Cucurbitales</taxon>
        <taxon>Cucurbitaceae</taxon>
        <taxon>Benincaseae</taxon>
        <taxon>Cucumis</taxon>
    </lineage>
</organism>
<dbReference type="STRING" id="3659.A0A0A0LD05"/>
<dbReference type="Proteomes" id="UP000029981">
    <property type="component" value="Chromosome 3"/>
</dbReference>
<gene>
    <name evidence="2" type="ORF">Csa_3G686210</name>
</gene>
<keyword evidence="3" id="KW-1185">Reference proteome</keyword>
<evidence type="ECO:0000313" key="3">
    <source>
        <dbReference type="Proteomes" id="UP000029981"/>
    </source>
</evidence>
<dbReference type="AlphaFoldDB" id="A0A0A0LD05"/>
<evidence type="ECO:0000313" key="2">
    <source>
        <dbReference type="EMBL" id="KGN58567.1"/>
    </source>
</evidence>
<dbReference type="Pfam" id="PF03087">
    <property type="entry name" value="BPS1"/>
    <property type="match status" value="1"/>
</dbReference>
<reference evidence="2 3" key="4">
    <citation type="journal article" date="2011" name="BMC Genomics">
        <title>RNA-Seq improves annotation of protein-coding genes in the cucumber genome.</title>
        <authorList>
            <person name="Li Z."/>
            <person name="Zhang Z."/>
            <person name="Yan P."/>
            <person name="Huang S."/>
            <person name="Fei Z."/>
            <person name="Lin K."/>
        </authorList>
    </citation>
    <scope>NUCLEOTIDE SEQUENCE [LARGE SCALE GENOMIC DNA]</scope>
    <source>
        <strain evidence="3">cv. 9930</strain>
    </source>
</reference>
<proteinExistence type="predicted"/>
<protein>
    <submittedName>
        <fullName evidence="2">Uncharacterized protein</fullName>
    </submittedName>
</protein>
<accession>A0A0A0LD05</accession>
<sequence>MNFTRMMERISAEIGFLSQISIRLNDVGFDLSKPTSEIFSFSFINRCFELLRVQHRAFAKLLLEIDYPVRKHEGPSGDEFLKYTLKLLDLLNSITSCIAHLGQARLKLSHALSLVEDSPSSAIDRLKPIGTSSFSKEPIKEGENVEICVEVEKSEKKLVVHRALMIMKQIGLWVCGIVISGLSGDAEAFLEMRKSYDEFGVSGLDRLDFIVHKAICESGVRLKEIKEVNDAVELLVASVAAGKSSDAAQNLHKRLEVLEKEVDDLRKEVDSLFSDVLEERTKLLDCFRLRNQ</sequence>
<reference evidence="2 3" key="2">
    <citation type="journal article" date="2009" name="PLoS ONE">
        <title>An integrated genetic and cytogenetic map of the cucumber genome.</title>
        <authorList>
            <person name="Ren Y."/>
            <person name="Zhang Z."/>
            <person name="Liu J."/>
            <person name="Staub J.E."/>
            <person name="Han Y."/>
            <person name="Cheng Z."/>
            <person name="Li X."/>
            <person name="Lu J."/>
            <person name="Miao H."/>
            <person name="Kang H."/>
            <person name="Xie B."/>
            <person name="Gu X."/>
            <person name="Wang X."/>
            <person name="Du Y."/>
            <person name="Jin W."/>
            <person name="Huang S."/>
        </authorList>
    </citation>
    <scope>NUCLEOTIDE SEQUENCE [LARGE SCALE GENOMIC DNA]</scope>
    <source>
        <strain evidence="3">cv. 9930</strain>
    </source>
</reference>
<reference evidence="2 3" key="3">
    <citation type="journal article" date="2010" name="BMC Genomics">
        <title>Transcriptome sequencing and comparative analysis of cucumber flowers with different sex types.</title>
        <authorList>
            <person name="Guo S."/>
            <person name="Zheng Y."/>
            <person name="Joung J.G."/>
            <person name="Liu S."/>
            <person name="Zhang Z."/>
            <person name="Crasta O.R."/>
            <person name="Sobral B.W."/>
            <person name="Xu Y."/>
            <person name="Huang S."/>
            <person name="Fei Z."/>
        </authorList>
    </citation>
    <scope>NUCLEOTIDE SEQUENCE [LARGE SCALE GENOMIC DNA]</scope>
    <source>
        <strain evidence="3">cv. 9930</strain>
    </source>
</reference>
<dbReference type="OMA" id="WIQQCFE"/>
<dbReference type="EMBL" id="CM002924">
    <property type="protein sequence ID" value="KGN58567.1"/>
    <property type="molecule type" value="Genomic_DNA"/>
</dbReference>
<name>A0A0A0LD05_CUCSA</name>
<evidence type="ECO:0000256" key="1">
    <source>
        <dbReference type="SAM" id="Coils"/>
    </source>
</evidence>
<dbReference type="GO" id="GO:0048364">
    <property type="term" value="P:root development"/>
    <property type="evidence" value="ECO:0007669"/>
    <property type="project" value="InterPro"/>
</dbReference>
<dbReference type="Gramene" id="KGN58567">
    <property type="protein sequence ID" value="KGN58567"/>
    <property type="gene ID" value="Csa_3G686210"/>
</dbReference>
<feature type="coiled-coil region" evidence="1">
    <location>
        <begin position="248"/>
        <end position="275"/>
    </location>
</feature>
<dbReference type="eggNOG" id="ENOG502RHI1">
    <property type="taxonomic scope" value="Eukaryota"/>
</dbReference>
<dbReference type="GO" id="GO:0048367">
    <property type="term" value="P:shoot system development"/>
    <property type="evidence" value="ECO:0007669"/>
    <property type="project" value="InterPro"/>
</dbReference>
<reference evidence="2 3" key="1">
    <citation type="journal article" date="2009" name="Nat. Genet.">
        <title>The genome of the cucumber, Cucumis sativus L.</title>
        <authorList>
            <person name="Huang S."/>
            <person name="Li R."/>
            <person name="Zhang Z."/>
            <person name="Li L."/>
            <person name="Gu X."/>
            <person name="Fan W."/>
            <person name="Lucas W.J."/>
            <person name="Wang X."/>
            <person name="Xie B."/>
            <person name="Ni P."/>
            <person name="Ren Y."/>
            <person name="Zhu H."/>
            <person name="Li J."/>
            <person name="Lin K."/>
            <person name="Jin W."/>
            <person name="Fei Z."/>
            <person name="Li G."/>
            <person name="Staub J."/>
            <person name="Kilian A."/>
            <person name="van der Vossen E.A."/>
            <person name="Wu Y."/>
            <person name="Guo J."/>
            <person name="He J."/>
            <person name="Jia Z."/>
            <person name="Ren Y."/>
            <person name="Tian G."/>
            <person name="Lu Y."/>
            <person name="Ruan J."/>
            <person name="Qian W."/>
            <person name="Wang M."/>
            <person name="Huang Q."/>
            <person name="Li B."/>
            <person name="Xuan Z."/>
            <person name="Cao J."/>
            <person name="Asan"/>
            <person name="Wu Z."/>
            <person name="Zhang J."/>
            <person name="Cai Q."/>
            <person name="Bai Y."/>
            <person name="Zhao B."/>
            <person name="Han Y."/>
            <person name="Li Y."/>
            <person name="Li X."/>
            <person name="Wang S."/>
            <person name="Shi Q."/>
            <person name="Liu S."/>
            <person name="Cho W.K."/>
            <person name="Kim J.Y."/>
            <person name="Xu Y."/>
            <person name="Heller-Uszynska K."/>
            <person name="Miao H."/>
            <person name="Cheng Z."/>
            <person name="Zhang S."/>
            <person name="Wu J."/>
            <person name="Yang Y."/>
            <person name="Kang H."/>
            <person name="Li M."/>
            <person name="Liang H."/>
            <person name="Ren X."/>
            <person name="Shi Z."/>
            <person name="Wen M."/>
            <person name="Jian M."/>
            <person name="Yang H."/>
            <person name="Zhang G."/>
            <person name="Yang Z."/>
            <person name="Chen R."/>
            <person name="Liu S."/>
            <person name="Li J."/>
            <person name="Ma L."/>
            <person name="Liu H."/>
            <person name="Zhou Y."/>
            <person name="Zhao J."/>
            <person name="Fang X."/>
            <person name="Li G."/>
            <person name="Fang L."/>
            <person name="Li Y."/>
            <person name="Liu D."/>
            <person name="Zheng H."/>
            <person name="Zhang Y."/>
            <person name="Qin N."/>
            <person name="Li Z."/>
            <person name="Yang G."/>
            <person name="Yang S."/>
            <person name="Bolund L."/>
            <person name="Kristiansen K."/>
            <person name="Zheng H."/>
            <person name="Li S."/>
            <person name="Zhang X."/>
            <person name="Yang H."/>
            <person name="Wang J."/>
            <person name="Sun R."/>
            <person name="Zhang B."/>
            <person name="Jiang S."/>
            <person name="Wang J."/>
            <person name="Du Y."/>
            <person name="Li S."/>
        </authorList>
    </citation>
    <scope>NUCLEOTIDE SEQUENCE [LARGE SCALE GENOMIC DNA]</scope>
    <source>
        <strain evidence="3">cv. 9930</strain>
    </source>
</reference>
<dbReference type="PANTHER" id="PTHR31509">
    <property type="entry name" value="BPS1-LIKE PROTEIN"/>
    <property type="match status" value="1"/>
</dbReference>
<keyword evidence="1" id="KW-0175">Coiled coil</keyword>